<keyword evidence="4" id="KW-0539">Nucleus</keyword>
<dbReference type="InterPro" id="IPR006073">
    <property type="entry name" value="GTP-bd"/>
</dbReference>
<dbReference type="CDD" id="cd00882">
    <property type="entry name" value="Ras_like_GTPase"/>
    <property type="match status" value="1"/>
</dbReference>
<dbReference type="GO" id="GO:0000978">
    <property type="term" value="F:RNA polymerase II cis-regulatory region sequence-specific DNA binding"/>
    <property type="evidence" value="ECO:0007669"/>
    <property type="project" value="TreeGrafter"/>
</dbReference>
<dbReference type="VEuPathDB" id="FungiDB:F4678DRAFT_464897"/>
<dbReference type="CDD" id="cd12148">
    <property type="entry name" value="fungal_TF_MHR"/>
    <property type="match status" value="1"/>
</dbReference>
<reference evidence="8" key="1">
    <citation type="submission" date="2022-07" db="EMBL/GenBank/DDBJ databases">
        <title>Genome Sequence of Xylaria arbuscula.</title>
        <authorList>
            <person name="Buettner E."/>
        </authorList>
    </citation>
    <scope>NUCLEOTIDE SEQUENCE</scope>
    <source>
        <strain evidence="8">VT107</strain>
    </source>
</reference>
<evidence type="ECO:0000256" key="4">
    <source>
        <dbReference type="ARBA" id="ARBA00023242"/>
    </source>
</evidence>
<dbReference type="GO" id="GO:0000981">
    <property type="term" value="F:DNA-binding transcription factor activity, RNA polymerase II-specific"/>
    <property type="evidence" value="ECO:0007669"/>
    <property type="project" value="InterPro"/>
</dbReference>
<dbReference type="VEuPathDB" id="FungiDB:F4678DRAFT_183678"/>
<dbReference type="Pfam" id="PF01926">
    <property type="entry name" value="MMR_HSR1"/>
    <property type="match status" value="1"/>
</dbReference>
<dbReference type="PANTHER" id="PTHR47424">
    <property type="entry name" value="REGULATORY PROTEIN GAL4"/>
    <property type="match status" value="1"/>
</dbReference>
<dbReference type="SMART" id="SM00906">
    <property type="entry name" value="Fungal_trans"/>
    <property type="match status" value="1"/>
</dbReference>
<dbReference type="InterPro" id="IPR007219">
    <property type="entry name" value="XnlR_reg_dom"/>
</dbReference>
<dbReference type="InterPro" id="IPR027417">
    <property type="entry name" value="P-loop_NTPase"/>
</dbReference>
<feature type="compositionally biased region" description="Acidic residues" evidence="6">
    <location>
        <begin position="390"/>
        <end position="407"/>
    </location>
</feature>
<dbReference type="EMBL" id="JANPWZ010000213">
    <property type="protein sequence ID" value="KAJ3578445.1"/>
    <property type="molecule type" value="Genomic_DNA"/>
</dbReference>
<feature type="region of interest" description="Disordered" evidence="6">
    <location>
        <begin position="561"/>
        <end position="597"/>
    </location>
</feature>
<evidence type="ECO:0000256" key="2">
    <source>
        <dbReference type="ARBA" id="ARBA00023015"/>
    </source>
</evidence>
<keyword evidence="5" id="KW-0175">Coiled coil</keyword>
<dbReference type="InterPro" id="IPR051127">
    <property type="entry name" value="Fungal_SecMet_Regulators"/>
</dbReference>
<dbReference type="SUPFAM" id="SSF52540">
    <property type="entry name" value="P-loop containing nucleoside triphosphate hydrolases"/>
    <property type="match status" value="1"/>
</dbReference>
<keyword evidence="3" id="KW-0804">Transcription</keyword>
<evidence type="ECO:0000256" key="6">
    <source>
        <dbReference type="SAM" id="MobiDB-lite"/>
    </source>
</evidence>
<accession>A0A9W8NK75</accession>
<feature type="domain" description="Xylanolytic transcriptional activator regulatory" evidence="7">
    <location>
        <begin position="856"/>
        <end position="929"/>
    </location>
</feature>
<dbReference type="CDD" id="cd00067">
    <property type="entry name" value="GAL4"/>
    <property type="match status" value="1"/>
</dbReference>
<dbReference type="GO" id="GO:0005634">
    <property type="term" value="C:nucleus"/>
    <property type="evidence" value="ECO:0007669"/>
    <property type="project" value="TreeGrafter"/>
</dbReference>
<feature type="coiled-coil region" evidence="5">
    <location>
        <begin position="232"/>
        <end position="353"/>
    </location>
</feature>
<proteinExistence type="predicted"/>
<organism evidence="8 9">
    <name type="scientific">Xylaria arbuscula</name>
    <dbReference type="NCBI Taxonomy" id="114810"/>
    <lineage>
        <taxon>Eukaryota</taxon>
        <taxon>Fungi</taxon>
        <taxon>Dikarya</taxon>
        <taxon>Ascomycota</taxon>
        <taxon>Pezizomycotina</taxon>
        <taxon>Sordariomycetes</taxon>
        <taxon>Xylariomycetidae</taxon>
        <taxon>Xylariales</taxon>
        <taxon>Xylariaceae</taxon>
        <taxon>Xylaria</taxon>
    </lineage>
</organism>
<feature type="region of interest" description="Disordered" evidence="6">
    <location>
        <begin position="378"/>
        <end position="407"/>
    </location>
</feature>
<evidence type="ECO:0000256" key="3">
    <source>
        <dbReference type="ARBA" id="ARBA00023163"/>
    </source>
</evidence>
<dbReference type="SUPFAM" id="SSF57701">
    <property type="entry name" value="Zn2/Cys6 DNA-binding domain"/>
    <property type="match status" value="1"/>
</dbReference>
<keyword evidence="2" id="KW-0805">Transcription regulation</keyword>
<dbReference type="Pfam" id="PF04082">
    <property type="entry name" value="Fungal_trans"/>
    <property type="match status" value="1"/>
</dbReference>
<dbReference type="InterPro" id="IPR036864">
    <property type="entry name" value="Zn2-C6_fun-type_DNA-bd_sf"/>
</dbReference>
<sequence length="1224" mass="139569">MAGVELDRCPDVYVAVMGMTGTGKSTFISQCTNEGPKIGYALQSCTQEVQVFESHLFADVKLHLIDTPGFDDSHRTDTQVLKEIANWMTKSFGNGTLLQGILYLHRISDVRMGRTQMRNLLLFRQICGRDALKNVWLVTTMWDRTMVEDGERRERELMSTEEHWGYMMKNGSRTVRHYNNETSAMNILAQLMPGYCADPPLEIPLAIQTEMVHDNKHLDETGAGKELQKDFSEQSQRVIDDMRERERQLQEARIHDKEAHDREFVEFMEREQKKSKEDLQALVDAQEALKVDLQRMHEEKLYKLQKDLEEQQQLNLQNKAQLSTMEINMGTNQREWQDERERYNRQIHSLSQQVQMYATTPSQLPSWWWTGALPSQPQLPTTRAPQISVGDEDNSDGESNYSDDSDDSQEYMEAWYIRLCKENYRAHFKNTLDYSRWAIKIVSDDSISPREDWKWRGQDVKKKSISGLSWAQRPSKSREDSLVYFWNLGRVADMSTSVDVLAREPTPDLSPMSADQACKECRRRKSKCDRTIPHLTEVEEKLERAKFVIAQLRAQASASASLPPKGALAGHIRRSTPETNRPERHPPTILSSVESDQNRIGSIAREEPGLGDTNQPPTQPWDNYVSHTGDIGVRGSISSSQQVRDLLEASPKDEFEWDEQETVTSNSASPDVICNITEDGNESAITDGMASLAVNEKESGYLGVASGAALLRIFATAPRVRQNSTTSRASGPIREIRHSLISQPDPTRLITDTMIDAYFGQYHLSYPIIHEPTFRAQYQEVIPRPHGDCWLMLAYMVATIGVWTTATSLEALDMDLFAHARSVLSFNVLEVGNITLVQALTLISNYEQKRNKPNSGYNYSGLALRVAMGLGLHKEFQNWNISPLSMEIRRRTWWSLFVFEVGATITFSRPHSWPREGVETSLPLNVDDRSLTTLSKSYPKDVDGITSYTALITQANFHIATTPIYCRVISKPPPSAEELLSMESRLIEPWLGNIPSYFAEGATTPTRYRHAHMVMKWRVRNFRIIMYRPFVIRKALNSRDHRYSESPDDLQAYDICLNQARETIASISNHVAETRCNRLEAWYALYFLFQATLIPCICLRSDPTSSAADDWKEQIMSAWKSITSLASLNSSSARCCQAISELCGQFVNLRAPHPHNCAPESVQDEQIITDPSQPQTDETFQGRQDGQFSLFWPDASTFNSSDVFMEDWTNLLRNTADEWWPNGS</sequence>
<dbReference type="AlphaFoldDB" id="A0A9W8NK75"/>
<dbReference type="GO" id="GO:0000435">
    <property type="term" value="P:positive regulation of transcription from RNA polymerase II promoter by galactose"/>
    <property type="evidence" value="ECO:0007669"/>
    <property type="project" value="TreeGrafter"/>
</dbReference>
<dbReference type="Gene3D" id="3.40.50.300">
    <property type="entry name" value="P-loop containing nucleotide triphosphate hydrolases"/>
    <property type="match status" value="1"/>
</dbReference>
<evidence type="ECO:0000259" key="7">
    <source>
        <dbReference type="SMART" id="SM00906"/>
    </source>
</evidence>
<evidence type="ECO:0000256" key="5">
    <source>
        <dbReference type="SAM" id="Coils"/>
    </source>
</evidence>
<keyword evidence="9" id="KW-1185">Reference proteome</keyword>
<dbReference type="GO" id="GO:0005525">
    <property type="term" value="F:GTP binding"/>
    <property type="evidence" value="ECO:0007669"/>
    <property type="project" value="InterPro"/>
</dbReference>
<evidence type="ECO:0000313" key="8">
    <source>
        <dbReference type="EMBL" id="KAJ3578445.1"/>
    </source>
</evidence>
<protein>
    <recommendedName>
        <fullName evidence="7">Xylanolytic transcriptional activator regulatory domain-containing protein</fullName>
    </recommendedName>
</protein>
<comment type="caution">
    <text evidence="8">The sequence shown here is derived from an EMBL/GenBank/DDBJ whole genome shotgun (WGS) entry which is preliminary data.</text>
</comment>
<evidence type="ECO:0000313" key="9">
    <source>
        <dbReference type="Proteomes" id="UP001148614"/>
    </source>
</evidence>
<name>A0A9W8NK75_9PEZI</name>
<dbReference type="GO" id="GO:0006351">
    <property type="term" value="P:DNA-templated transcription"/>
    <property type="evidence" value="ECO:0007669"/>
    <property type="project" value="InterPro"/>
</dbReference>
<dbReference type="InterPro" id="IPR001138">
    <property type="entry name" value="Zn2Cys6_DnaBD"/>
</dbReference>
<gene>
    <name evidence="8" type="ORF">NPX13_g2122</name>
</gene>
<evidence type="ECO:0000256" key="1">
    <source>
        <dbReference type="ARBA" id="ARBA00022723"/>
    </source>
</evidence>
<dbReference type="GO" id="GO:0008270">
    <property type="term" value="F:zinc ion binding"/>
    <property type="evidence" value="ECO:0007669"/>
    <property type="project" value="InterPro"/>
</dbReference>
<dbReference type="PANTHER" id="PTHR47424:SF2">
    <property type="entry name" value="TRANSCRIPTION FACTOR DOMAIN-CONTAINING PROTEIN-RELATED"/>
    <property type="match status" value="1"/>
</dbReference>
<keyword evidence="1" id="KW-0479">Metal-binding</keyword>
<dbReference type="Proteomes" id="UP001148614">
    <property type="component" value="Unassembled WGS sequence"/>
</dbReference>